<dbReference type="PANTHER" id="PTHR30081">
    <property type="entry name" value="PROTEIN-EXPORT MEMBRANE PROTEIN SEC"/>
    <property type="match status" value="1"/>
</dbReference>
<dbReference type="PRINTS" id="PR00702">
    <property type="entry name" value="ACRIFLAVINRP"/>
</dbReference>
<keyword evidence="4" id="KW-0997">Cell inner membrane</keyword>
<dbReference type="PANTHER" id="PTHR30081:SF1">
    <property type="entry name" value="PROTEIN TRANSLOCASE SUBUNIT SECD"/>
    <property type="match status" value="1"/>
</dbReference>
<feature type="transmembrane region" description="Helical" evidence="10">
    <location>
        <begin position="363"/>
        <end position="385"/>
    </location>
</feature>
<name>A0A8J2YSI8_9PROT</name>
<evidence type="ECO:0000256" key="2">
    <source>
        <dbReference type="ARBA" id="ARBA00022448"/>
    </source>
</evidence>
<evidence type="ECO:0000256" key="10">
    <source>
        <dbReference type="HAMAP-Rule" id="MF_01463"/>
    </source>
</evidence>
<reference evidence="15" key="1">
    <citation type="journal article" date="2014" name="Int. J. Syst. Evol. Microbiol.">
        <title>Complete genome sequence of Corynebacterium casei LMG S-19264T (=DSM 44701T), isolated from a smear-ripened cheese.</title>
        <authorList>
            <consortium name="US DOE Joint Genome Institute (JGI-PGF)"/>
            <person name="Walter F."/>
            <person name="Albersmeier A."/>
            <person name="Kalinowski J."/>
            <person name="Ruckert C."/>
        </authorList>
    </citation>
    <scope>NUCLEOTIDE SEQUENCE</scope>
    <source>
        <strain evidence="15">CGMCC 1.15725</strain>
    </source>
</reference>
<dbReference type="InterPro" id="IPR048634">
    <property type="entry name" value="SecD_SecF_C"/>
</dbReference>
<gene>
    <name evidence="10" type="primary">secD</name>
    <name evidence="15" type="ORF">GCM10011611_19400</name>
</gene>
<dbReference type="InterPro" id="IPR022813">
    <property type="entry name" value="SecD/SecF_arch_bac"/>
</dbReference>
<dbReference type="GO" id="GO:0015450">
    <property type="term" value="F:protein-transporting ATPase activity"/>
    <property type="evidence" value="ECO:0007669"/>
    <property type="project" value="InterPro"/>
</dbReference>
<dbReference type="GO" id="GO:0043952">
    <property type="term" value="P:protein transport by the Sec complex"/>
    <property type="evidence" value="ECO:0007669"/>
    <property type="project" value="UniProtKB-UniRule"/>
</dbReference>
<feature type="domain" description="Protein export membrane protein SecD/SecF C-terminal" evidence="12">
    <location>
        <begin position="346"/>
        <end position="516"/>
    </location>
</feature>
<dbReference type="Gene3D" id="3.30.70.3400">
    <property type="match status" value="2"/>
</dbReference>
<keyword evidence="9 10" id="KW-0472">Membrane</keyword>
<feature type="transmembrane region" description="Helical" evidence="10">
    <location>
        <begin position="455"/>
        <end position="477"/>
    </location>
</feature>
<evidence type="ECO:0000313" key="16">
    <source>
        <dbReference type="Proteomes" id="UP000646365"/>
    </source>
</evidence>
<feature type="domain" description="Protein translocase subunit SecDF P1" evidence="13">
    <location>
        <begin position="150"/>
        <end position="209"/>
    </location>
</feature>
<feature type="domain" description="SecDF P1 head subdomain" evidence="14">
    <location>
        <begin position="239"/>
        <end position="342"/>
    </location>
</feature>
<evidence type="ECO:0000256" key="8">
    <source>
        <dbReference type="ARBA" id="ARBA00023010"/>
    </source>
</evidence>
<evidence type="ECO:0000259" key="13">
    <source>
        <dbReference type="Pfam" id="PF21760"/>
    </source>
</evidence>
<dbReference type="GO" id="GO:0005886">
    <property type="term" value="C:plasma membrane"/>
    <property type="evidence" value="ECO:0007669"/>
    <property type="project" value="UniProtKB-SubCell"/>
</dbReference>
<comment type="caution">
    <text evidence="15">The sequence shown here is derived from an EMBL/GenBank/DDBJ whole genome shotgun (WGS) entry which is preliminary data.</text>
</comment>
<evidence type="ECO:0000259" key="14">
    <source>
        <dbReference type="Pfam" id="PF22599"/>
    </source>
</evidence>
<dbReference type="Gene3D" id="3.30.1360.200">
    <property type="match status" value="1"/>
</dbReference>
<dbReference type="Proteomes" id="UP000646365">
    <property type="component" value="Unassembled WGS sequence"/>
</dbReference>
<dbReference type="HAMAP" id="MF_01463_B">
    <property type="entry name" value="SecD_B"/>
    <property type="match status" value="1"/>
</dbReference>
<comment type="subcellular location">
    <subcellularLocation>
        <location evidence="1 10">Cell membrane</location>
        <topology evidence="1 10">Multi-pass membrane protein</topology>
    </subcellularLocation>
</comment>
<evidence type="ECO:0000259" key="12">
    <source>
        <dbReference type="Pfam" id="PF02355"/>
    </source>
</evidence>
<dbReference type="Pfam" id="PF02355">
    <property type="entry name" value="SecD_SecF_C"/>
    <property type="match status" value="1"/>
</dbReference>
<keyword evidence="7 10" id="KW-1133">Transmembrane helix</keyword>
<evidence type="ECO:0000256" key="11">
    <source>
        <dbReference type="SAM" id="MobiDB-lite"/>
    </source>
</evidence>
<evidence type="ECO:0000256" key="9">
    <source>
        <dbReference type="ARBA" id="ARBA00023136"/>
    </source>
</evidence>
<keyword evidence="3 10" id="KW-1003">Cell membrane</keyword>
<dbReference type="AlphaFoldDB" id="A0A8J2YSI8"/>
<accession>A0A8J2YSI8</accession>
<sequence>MLNFQPWKTWTVILICLAGVFLALPNVLPATVVAQLPSWMPAPRISYGLDLQGGSHLLLEVDLKSVTKERLNGALDGLRTALLKDKIGYTQLAVEGDHIAVTLRDAGDADKAKGLVRDVDPDLEASQTPDGKFSIAYSAQSIAQRRTSAVDQSIEIIRRRIDETGTKEPTIQREGEDRILLQLPGIDNPEHVKELLGRTAKMTFQLVDEGISPEEAKAGHLPPGDEILPGDDAAARQGQPTEYVIKKRVMVDGGTLTSASATFQDNRPVIQFKFDSSGARRFADTTRDNVHKRFAIVLDNKVISAPVINEPITGGQGIISGSFTVQSANDLALLLRAGALPAPLTILEERTVGPDLGADSIRAGTTACLVAVGLVGVFMIVFYGLFGIYANIALFFNLCLLLAALSTLGATLTLPGIAGIALTLGMAVDANVLVNERIREEARHGRGVISAIDAGFSRAYATIIDANVTHLIAGSLLFELGSGPVKGFAVTLCLGILTSLFTTMLVSRLLVVWWLRRTRPKAIPI</sequence>
<keyword evidence="6 10" id="KW-0653">Protein transport</keyword>
<dbReference type="InterPro" id="IPR005791">
    <property type="entry name" value="SecD"/>
</dbReference>
<protein>
    <recommendedName>
        <fullName evidence="10">Protein translocase subunit SecD</fullName>
    </recommendedName>
</protein>
<feature type="transmembrane region" description="Helical" evidence="10">
    <location>
        <begin position="489"/>
        <end position="515"/>
    </location>
</feature>
<keyword evidence="5 10" id="KW-0812">Transmembrane</keyword>
<dbReference type="InterPro" id="IPR022646">
    <property type="entry name" value="SecD/SecF_CS"/>
</dbReference>
<dbReference type="InterPro" id="IPR055344">
    <property type="entry name" value="SecD_SecF_C_bact"/>
</dbReference>
<evidence type="ECO:0000256" key="4">
    <source>
        <dbReference type="ARBA" id="ARBA00022519"/>
    </source>
</evidence>
<proteinExistence type="inferred from homology"/>
<dbReference type="Pfam" id="PF22599">
    <property type="entry name" value="SecDF_P1_head"/>
    <property type="match status" value="1"/>
</dbReference>
<dbReference type="InterPro" id="IPR001036">
    <property type="entry name" value="Acrflvin-R"/>
</dbReference>
<dbReference type="InterPro" id="IPR054384">
    <property type="entry name" value="SecDF_P1_head"/>
</dbReference>
<evidence type="ECO:0000256" key="5">
    <source>
        <dbReference type="ARBA" id="ARBA00022692"/>
    </source>
</evidence>
<feature type="transmembrane region" description="Helical" evidence="10">
    <location>
        <begin position="416"/>
        <end position="434"/>
    </location>
</feature>
<comment type="caution">
    <text evidence="10">Lacks conserved residue(s) required for the propagation of feature annotation.</text>
</comment>
<keyword evidence="2 10" id="KW-0813">Transport</keyword>
<evidence type="ECO:0000313" key="15">
    <source>
        <dbReference type="EMBL" id="GGF13795.1"/>
    </source>
</evidence>
<dbReference type="SUPFAM" id="SSF82866">
    <property type="entry name" value="Multidrug efflux transporter AcrB transmembrane domain"/>
    <property type="match status" value="1"/>
</dbReference>
<dbReference type="EMBL" id="BMJQ01000004">
    <property type="protein sequence ID" value="GGF13795.1"/>
    <property type="molecule type" value="Genomic_DNA"/>
</dbReference>
<keyword evidence="8 10" id="KW-0811">Translocation</keyword>
<dbReference type="NCBIfam" id="TIGR00916">
    <property type="entry name" value="2A0604s01"/>
    <property type="match status" value="1"/>
</dbReference>
<dbReference type="RefSeq" id="WP_189045016.1">
    <property type="nucleotide sequence ID" value="NZ_BMJQ01000004.1"/>
</dbReference>
<feature type="region of interest" description="Disordered" evidence="11">
    <location>
        <begin position="215"/>
        <end position="237"/>
    </location>
</feature>
<keyword evidence="16" id="KW-1185">Reference proteome</keyword>
<dbReference type="Gene3D" id="1.20.1640.10">
    <property type="entry name" value="Multidrug efflux transporter AcrB transmembrane domain"/>
    <property type="match status" value="1"/>
</dbReference>
<organism evidence="15 16">
    <name type="scientific">Aliidongia dinghuensis</name>
    <dbReference type="NCBI Taxonomy" id="1867774"/>
    <lineage>
        <taxon>Bacteria</taxon>
        <taxon>Pseudomonadati</taxon>
        <taxon>Pseudomonadota</taxon>
        <taxon>Alphaproteobacteria</taxon>
        <taxon>Rhodospirillales</taxon>
        <taxon>Dongiaceae</taxon>
        <taxon>Aliidongia</taxon>
    </lineage>
</organism>
<comment type="subunit">
    <text evidence="10">Forms a complex with SecF. Part of the essential Sec protein translocation apparatus which comprises SecA, SecYEG and auxiliary proteins SecDF-YajC and YidC.</text>
</comment>
<dbReference type="GO" id="GO:0006605">
    <property type="term" value="P:protein targeting"/>
    <property type="evidence" value="ECO:0007669"/>
    <property type="project" value="UniProtKB-UniRule"/>
</dbReference>
<dbReference type="InterPro" id="IPR048631">
    <property type="entry name" value="SecD_1st"/>
</dbReference>
<evidence type="ECO:0000256" key="3">
    <source>
        <dbReference type="ARBA" id="ARBA00022475"/>
    </source>
</evidence>
<evidence type="ECO:0000256" key="1">
    <source>
        <dbReference type="ARBA" id="ARBA00004651"/>
    </source>
</evidence>
<dbReference type="FunFam" id="3.30.1360.200:FF:000002">
    <property type="entry name" value="Preprotein translocase subunit SecD"/>
    <property type="match status" value="1"/>
</dbReference>
<comment type="function">
    <text evidence="10">Part of the Sec protein translocase complex. Interacts with the SecYEG preprotein conducting channel. SecDF uses the proton motive force (PMF) to complete protein translocation after the ATP-dependent function of SecA.</text>
</comment>
<reference evidence="15" key="2">
    <citation type="submission" date="2020-09" db="EMBL/GenBank/DDBJ databases">
        <authorList>
            <person name="Sun Q."/>
            <person name="Zhou Y."/>
        </authorList>
    </citation>
    <scope>NUCLEOTIDE SEQUENCE</scope>
    <source>
        <strain evidence="15">CGMCC 1.15725</strain>
    </source>
</reference>
<dbReference type="FunFam" id="1.20.1640.10:FF:000004">
    <property type="entry name" value="Protein translocase subunit SecD"/>
    <property type="match status" value="1"/>
</dbReference>
<feature type="transmembrane region" description="Helical" evidence="10">
    <location>
        <begin position="392"/>
        <end position="410"/>
    </location>
</feature>
<dbReference type="Pfam" id="PF21760">
    <property type="entry name" value="SecD_1st"/>
    <property type="match status" value="1"/>
</dbReference>
<dbReference type="NCBIfam" id="TIGR01129">
    <property type="entry name" value="secD"/>
    <property type="match status" value="1"/>
</dbReference>
<dbReference type="GO" id="GO:0065002">
    <property type="term" value="P:intracellular protein transmembrane transport"/>
    <property type="evidence" value="ECO:0007669"/>
    <property type="project" value="UniProtKB-UniRule"/>
</dbReference>
<evidence type="ECO:0000256" key="6">
    <source>
        <dbReference type="ARBA" id="ARBA00022927"/>
    </source>
</evidence>
<evidence type="ECO:0000256" key="7">
    <source>
        <dbReference type="ARBA" id="ARBA00022989"/>
    </source>
</evidence>
<dbReference type="Pfam" id="PF07549">
    <property type="entry name" value="Sec_GG"/>
    <property type="match status" value="1"/>
</dbReference>
<comment type="similarity">
    <text evidence="10">Belongs to the SecD/SecF family. SecD subfamily.</text>
</comment>